<dbReference type="InterPro" id="IPR000917">
    <property type="entry name" value="Sulfatase_N"/>
</dbReference>
<evidence type="ECO:0000256" key="3">
    <source>
        <dbReference type="ARBA" id="ARBA00022519"/>
    </source>
</evidence>
<sequence>MATYRIMIDRDMLQNALDTTQAESFTLITPGLIIEIILFGLLPILLIVLVNIKPIKHWGLYLLRRLCSVILAVLLIVLVAALFYKNYAAFMRNNSGIIKYLTPSNYIAAIYNQYDYLKYKNLPFVELGDDAYQEPSANSNGQKNVMILIVGETARANNFSLGGYSKDTNALLAKQNVTYFQNTTSCGTATAYSLPCMFSNMTREDYNPKLANKQSNALDILQKAGVNILWVDNDSGCKGVCDRVPTIDVTQKYQNASKLCQEGVCYDDILLTDLPEYLDHIQNDTLIVLHTIGSHGPTYYQRYPDEYRKFTPTCDTNEINRCSQDALVNTYDNTIVYTDAVINQTIDLLKRYDNRYNTTLMYLSDHGESLGENNIYLHGMPYSIAPKEQTEIPLVLWLSDKYEQQQAVDRQCLDVAAKTQPFSQDNLFHSLLGMFNVKTTQYHAQLDILGTCRTTLNHIEPK</sequence>
<feature type="domain" description="Sulfatase N-terminal" evidence="9">
    <location>
        <begin position="146"/>
        <end position="436"/>
    </location>
</feature>
<dbReference type="NCBIfam" id="NF008619">
    <property type="entry name" value="PRK11598.1"/>
    <property type="match status" value="1"/>
</dbReference>
<gene>
    <name evidence="11" type="primary">eptA</name>
    <name evidence="11" type="ORF">GCM10023211_19540</name>
</gene>
<dbReference type="NCBIfam" id="NF028537">
    <property type="entry name" value="P_eth_NH2_trans"/>
    <property type="match status" value="1"/>
</dbReference>
<evidence type="ECO:0000256" key="7">
    <source>
        <dbReference type="ARBA" id="ARBA00023136"/>
    </source>
</evidence>
<dbReference type="InterPro" id="IPR017850">
    <property type="entry name" value="Alkaline_phosphatase_core_sf"/>
</dbReference>
<evidence type="ECO:0000256" key="8">
    <source>
        <dbReference type="SAM" id="Phobius"/>
    </source>
</evidence>
<comment type="caution">
    <text evidence="11">The sequence shown here is derived from an EMBL/GenBank/DDBJ whole genome shotgun (WGS) entry which is preliminary data.</text>
</comment>
<keyword evidence="7 8" id="KW-0472">Membrane</keyword>
<evidence type="ECO:0000256" key="2">
    <source>
        <dbReference type="ARBA" id="ARBA00022475"/>
    </source>
</evidence>
<dbReference type="Proteomes" id="UP001500171">
    <property type="component" value="Unassembled WGS sequence"/>
</dbReference>
<dbReference type="Gene3D" id="3.40.720.10">
    <property type="entry name" value="Alkaline Phosphatase, subunit A"/>
    <property type="match status" value="1"/>
</dbReference>
<reference evidence="12" key="1">
    <citation type="journal article" date="2019" name="Int. J. Syst. Evol. Microbiol.">
        <title>The Global Catalogue of Microorganisms (GCM) 10K type strain sequencing project: providing services to taxonomists for standard genome sequencing and annotation.</title>
        <authorList>
            <consortium name="The Broad Institute Genomics Platform"/>
            <consortium name="The Broad Institute Genome Sequencing Center for Infectious Disease"/>
            <person name="Wu L."/>
            <person name="Ma J."/>
        </authorList>
    </citation>
    <scope>NUCLEOTIDE SEQUENCE [LARGE SCALE GENOMIC DNA]</scope>
    <source>
        <strain evidence="12">JCM 18050</strain>
    </source>
</reference>
<keyword evidence="4 11" id="KW-0808">Transferase</keyword>
<dbReference type="InterPro" id="IPR012549">
    <property type="entry name" value="EptA-like_N"/>
</dbReference>
<dbReference type="InterPro" id="IPR040423">
    <property type="entry name" value="PEA_transferase"/>
</dbReference>
<protein>
    <submittedName>
        <fullName evidence="11">Phosphoethanolamine transferase EptA</fullName>
    </submittedName>
</protein>
<evidence type="ECO:0000256" key="4">
    <source>
        <dbReference type="ARBA" id="ARBA00022679"/>
    </source>
</evidence>
<keyword evidence="12" id="KW-1185">Reference proteome</keyword>
<dbReference type="PANTHER" id="PTHR30443:SF0">
    <property type="entry name" value="PHOSPHOETHANOLAMINE TRANSFERASE EPTA"/>
    <property type="match status" value="1"/>
</dbReference>
<evidence type="ECO:0000256" key="1">
    <source>
        <dbReference type="ARBA" id="ARBA00004429"/>
    </source>
</evidence>
<evidence type="ECO:0000256" key="6">
    <source>
        <dbReference type="ARBA" id="ARBA00022989"/>
    </source>
</evidence>
<proteinExistence type="predicted"/>
<keyword evidence="3" id="KW-0997">Cell inner membrane</keyword>
<dbReference type="GO" id="GO:0016740">
    <property type="term" value="F:transferase activity"/>
    <property type="evidence" value="ECO:0007669"/>
    <property type="project" value="UniProtKB-KW"/>
</dbReference>
<dbReference type="CDD" id="cd16017">
    <property type="entry name" value="LptA"/>
    <property type="match status" value="1"/>
</dbReference>
<organism evidence="11 12">
    <name type="scientific">Orbus sasakiae</name>
    <dbReference type="NCBI Taxonomy" id="1078475"/>
    <lineage>
        <taxon>Bacteria</taxon>
        <taxon>Pseudomonadati</taxon>
        <taxon>Pseudomonadota</taxon>
        <taxon>Gammaproteobacteria</taxon>
        <taxon>Orbales</taxon>
        <taxon>Orbaceae</taxon>
        <taxon>Orbus</taxon>
    </lineage>
</organism>
<feature type="transmembrane region" description="Helical" evidence="8">
    <location>
        <begin position="27"/>
        <end position="50"/>
    </location>
</feature>
<evidence type="ECO:0000256" key="5">
    <source>
        <dbReference type="ARBA" id="ARBA00022692"/>
    </source>
</evidence>
<feature type="domain" description="Phosphoethanolamine transferase N-terminal" evidence="10">
    <location>
        <begin position="1"/>
        <end position="112"/>
    </location>
</feature>
<evidence type="ECO:0000259" key="10">
    <source>
        <dbReference type="Pfam" id="PF08019"/>
    </source>
</evidence>
<feature type="transmembrane region" description="Helical" evidence="8">
    <location>
        <begin position="62"/>
        <end position="84"/>
    </location>
</feature>
<accession>A0ABP9N9J9</accession>
<evidence type="ECO:0000313" key="12">
    <source>
        <dbReference type="Proteomes" id="UP001500171"/>
    </source>
</evidence>
<dbReference type="InterPro" id="IPR058130">
    <property type="entry name" value="PEA_transf_C"/>
</dbReference>
<keyword evidence="2" id="KW-1003">Cell membrane</keyword>
<name>A0ABP9N9J9_9GAMM</name>
<keyword evidence="5 8" id="KW-0812">Transmembrane</keyword>
<dbReference type="PANTHER" id="PTHR30443">
    <property type="entry name" value="INNER MEMBRANE PROTEIN"/>
    <property type="match status" value="1"/>
</dbReference>
<dbReference type="Pfam" id="PF08019">
    <property type="entry name" value="EptA_B_N"/>
    <property type="match status" value="1"/>
</dbReference>
<comment type="subcellular location">
    <subcellularLocation>
        <location evidence="1">Cell inner membrane</location>
        <topology evidence="1">Multi-pass membrane protein</topology>
    </subcellularLocation>
</comment>
<dbReference type="Pfam" id="PF00884">
    <property type="entry name" value="Sulfatase"/>
    <property type="match status" value="1"/>
</dbReference>
<evidence type="ECO:0000313" key="11">
    <source>
        <dbReference type="EMBL" id="GAA5112640.1"/>
    </source>
</evidence>
<evidence type="ECO:0000259" key="9">
    <source>
        <dbReference type="Pfam" id="PF00884"/>
    </source>
</evidence>
<dbReference type="SUPFAM" id="SSF53649">
    <property type="entry name" value="Alkaline phosphatase-like"/>
    <property type="match status" value="1"/>
</dbReference>
<dbReference type="EMBL" id="BAABHY010000005">
    <property type="protein sequence ID" value="GAA5112640.1"/>
    <property type="molecule type" value="Genomic_DNA"/>
</dbReference>
<keyword evidence="6 8" id="KW-1133">Transmembrane helix</keyword>